<reference evidence="2" key="2">
    <citation type="submission" date="2015-08" db="EMBL/GenBank/DDBJ databases">
        <title>Draft Genome Sequence of a Heterotrophic Facultative Anaerobic Bacterium Ardenticatena maritima Strain 110S.</title>
        <authorList>
            <person name="Kawaichi S."/>
            <person name="Yoshida T."/>
            <person name="Sako Y."/>
            <person name="Nakamura R."/>
        </authorList>
    </citation>
    <scope>NUCLEOTIDE SEQUENCE [LARGE SCALE GENOMIC DNA]</scope>
    <source>
        <strain evidence="2">110S</strain>
    </source>
</reference>
<dbReference type="AlphaFoldDB" id="A0A0M8K7S9"/>
<accession>A0A0M8K7S9</accession>
<gene>
    <name evidence="1" type="ORF">ARMA_0984</name>
</gene>
<dbReference type="EMBL" id="BBZA01000063">
    <property type="protein sequence ID" value="GAP62561.1"/>
    <property type="molecule type" value="Genomic_DNA"/>
</dbReference>
<name>A0A0M8K7S9_9CHLR</name>
<reference evidence="1 2" key="1">
    <citation type="journal article" date="2015" name="Genome Announc.">
        <title>Draft Genome Sequence of a Heterotrophic Facultative Anaerobic Thermophilic Bacterium, Ardenticatena maritima Strain 110ST.</title>
        <authorList>
            <person name="Kawaichi S."/>
            <person name="Yoshida T."/>
            <person name="Sako Y."/>
            <person name="Nakamura R."/>
        </authorList>
    </citation>
    <scope>NUCLEOTIDE SEQUENCE [LARGE SCALE GENOMIC DNA]</scope>
    <source>
        <strain evidence="1 2">110S</strain>
    </source>
</reference>
<comment type="caution">
    <text evidence="1">The sequence shown here is derived from an EMBL/GenBank/DDBJ whole genome shotgun (WGS) entry which is preliminary data.</text>
</comment>
<dbReference type="Proteomes" id="UP000037784">
    <property type="component" value="Unassembled WGS sequence"/>
</dbReference>
<organism evidence="1 2">
    <name type="scientific">Ardenticatena maritima</name>
    <dbReference type="NCBI Taxonomy" id="872965"/>
    <lineage>
        <taxon>Bacteria</taxon>
        <taxon>Bacillati</taxon>
        <taxon>Chloroflexota</taxon>
        <taxon>Ardenticatenia</taxon>
        <taxon>Ardenticatenales</taxon>
        <taxon>Ardenticatenaceae</taxon>
        <taxon>Ardenticatena</taxon>
    </lineage>
</organism>
<proteinExistence type="predicted"/>
<evidence type="ECO:0000313" key="2">
    <source>
        <dbReference type="Proteomes" id="UP000037784"/>
    </source>
</evidence>
<protein>
    <submittedName>
        <fullName evidence="1">Uncharacterized protein</fullName>
    </submittedName>
</protein>
<dbReference type="InParanoid" id="A0A0M8K7S9"/>
<sequence>MLLMLCKTSMAFPTVWLICLLTVHKIAEYQAHDKPLLGVWDGPSGPFCVFILLECISVRAFQLPNNWGIRSKCFGAQWRLRWWF</sequence>
<evidence type="ECO:0000313" key="1">
    <source>
        <dbReference type="EMBL" id="GAP62561.1"/>
    </source>
</evidence>
<keyword evidence="2" id="KW-1185">Reference proteome</keyword>